<comment type="caution">
    <text evidence="2">The sequence shown here is derived from an EMBL/GenBank/DDBJ whole genome shotgun (WGS) entry which is preliminary data.</text>
</comment>
<accession>A0A8S0TH33</accession>
<gene>
    <name evidence="2" type="ORF">OLEA9_A073942</name>
</gene>
<dbReference type="Proteomes" id="UP000594638">
    <property type="component" value="Unassembled WGS sequence"/>
</dbReference>
<feature type="region of interest" description="Disordered" evidence="1">
    <location>
        <begin position="45"/>
        <end position="80"/>
    </location>
</feature>
<proteinExistence type="predicted"/>
<sequence>MASVHECTIVRDDRGTKSSCRNDSLDLARQVLLAFSLRASARQIFESSSSSSQPATTQNSKPNGGGSGAAAAAGQQRESVDSLHGLRFLSMIW</sequence>
<protein>
    <submittedName>
        <fullName evidence="2">Uncharacterized protein</fullName>
    </submittedName>
</protein>
<keyword evidence="3" id="KW-1185">Reference proteome</keyword>
<feature type="non-terminal residue" evidence="2">
    <location>
        <position position="93"/>
    </location>
</feature>
<dbReference type="Gramene" id="OE9A073942T1">
    <property type="protein sequence ID" value="OE9A073942C1"/>
    <property type="gene ID" value="OE9A073942"/>
</dbReference>
<evidence type="ECO:0000313" key="2">
    <source>
        <dbReference type="EMBL" id="CAA3004972.1"/>
    </source>
</evidence>
<evidence type="ECO:0000313" key="3">
    <source>
        <dbReference type="Proteomes" id="UP000594638"/>
    </source>
</evidence>
<name>A0A8S0TH33_OLEEU</name>
<organism evidence="2 3">
    <name type="scientific">Olea europaea subsp. europaea</name>
    <dbReference type="NCBI Taxonomy" id="158383"/>
    <lineage>
        <taxon>Eukaryota</taxon>
        <taxon>Viridiplantae</taxon>
        <taxon>Streptophyta</taxon>
        <taxon>Embryophyta</taxon>
        <taxon>Tracheophyta</taxon>
        <taxon>Spermatophyta</taxon>
        <taxon>Magnoliopsida</taxon>
        <taxon>eudicotyledons</taxon>
        <taxon>Gunneridae</taxon>
        <taxon>Pentapetalae</taxon>
        <taxon>asterids</taxon>
        <taxon>lamiids</taxon>
        <taxon>Lamiales</taxon>
        <taxon>Oleaceae</taxon>
        <taxon>Oleeae</taxon>
        <taxon>Olea</taxon>
    </lineage>
</organism>
<dbReference type="EMBL" id="CACTIH010007181">
    <property type="protein sequence ID" value="CAA3004972.1"/>
    <property type="molecule type" value="Genomic_DNA"/>
</dbReference>
<feature type="compositionally biased region" description="Polar residues" evidence="1">
    <location>
        <begin position="53"/>
        <end position="62"/>
    </location>
</feature>
<evidence type="ECO:0000256" key="1">
    <source>
        <dbReference type="SAM" id="MobiDB-lite"/>
    </source>
</evidence>
<reference evidence="2 3" key="1">
    <citation type="submission" date="2019-12" db="EMBL/GenBank/DDBJ databases">
        <authorList>
            <person name="Alioto T."/>
            <person name="Alioto T."/>
            <person name="Gomez Garrido J."/>
        </authorList>
    </citation>
    <scope>NUCLEOTIDE SEQUENCE [LARGE SCALE GENOMIC DNA]</scope>
</reference>
<dbReference type="AlphaFoldDB" id="A0A8S0TH33"/>